<feature type="region of interest" description="Disordered" evidence="1">
    <location>
        <begin position="545"/>
        <end position="564"/>
    </location>
</feature>
<keyword evidence="2" id="KW-0812">Transmembrane</keyword>
<sequence length="795" mass="88746">MSRPFIPPSDYSDDESDRESQRIANAQRGRLWRSSPERVGGDNWGLFAKSPGGPALPPGGKGPQRGRPFAGETPGGLGRPRGGLNQSEPYSPIPSDYEESRSRHGVGDRPSDRDEPRARERGRPKGGEEGRGWGQGSPTGGRHDDGYESDGRPPDFGQRRPVRHDRREDPRQSGRPEAERSRRDDPNDLGRPDVGRNRPNDRHETSRPDVGRNPPGDRRELGRPGDPRDHRYSPNGRGYPPREREAPRSRERAPGPDDSYDGFRPPDRRNRRPSGQPRRYDPEDRWDERENGRYPPKDGAMPTRDYNPGQRRFTPKEQVPPNRRFTPQDQRNVRKNTPHDPRVPSDFEPDRIDRRRPGEPPGGRSQYDRDDVSWGPRFPTDGPYGRDEAPPSSGRSAPPVDRRGHDMPPSERRGQPMHSPPNPQGVVATGHRPDFPPTYYISPPRVPEGPHRPLAKNGPYPERENGYISDASSRYRPRDDSYQSDDENSRSSQNDGYEIPAKKPNRGFSYAPKESLERSFNQGSGLPFNPPTPRPGLLAPTSLETVSDEDRGHPEGQPSFAEVYRQKPTAYPEKSEDPTGDDVVFLSTTLAYWLIGVGVASLVVGTVGLFFCMTWQAMAGAPLWSGLCVIATGVLAIVNNKYPSKIFVVAFVVVAVVALILQLVNVGVTGSGISDAVILISVANGDSTQSSVDHVSQLRNETANSIFTEITSSVFENTDKLELYVNIAMFSVILLTAAVANVLLIFVLARAVWRLRQRQEKKGERNISMMNLPQAEHVEHPNPTHNQRHYMDPLT</sequence>
<feature type="compositionally biased region" description="Basic and acidic residues" evidence="1">
    <location>
        <begin position="240"/>
        <end position="255"/>
    </location>
</feature>
<feature type="compositionally biased region" description="Basic and acidic residues" evidence="1">
    <location>
        <begin position="98"/>
        <end position="131"/>
    </location>
</feature>
<keyword evidence="3" id="KW-1185">Reference proteome</keyword>
<feature type="transmembrane region" description="Helical" evidence="2">
    <location>
        <begin position="646"/>
        <end position="664"/>
    </location>
</feature>
<keyword evidence="2" id="KW-0472">Membrane</keyword>
<proteinExistence type="predicted"/>
<dbReference type="RefSeq" id="XP_019632880.1">
    <property type="nucleotide sequence ID" value="XM_019777321.1"/>
</dbReference>
<evidence type="ECO:0000256" key="2">
    <source>
        <dbReference type="SAM" id="Phobius"/>
    </source>
</evidence>
<protein>
    <submittedName>
        <fullName evidence="4">Serine/arginine repetitive matrix protein 1-like</fullName>
    </submittedName>
</protein>
<feature type="compositionally biased region" description="Basic and acidic residues" evidence="1">
    <location>
        <begin position="165"/>
        <end position="232"/>
    </location>
</feature>
<evidence type="ECO:0000313" key="3">
    <source>
        <dbReference type="Proteomes" id="UP000515135"/>
    </source>
</evidence>
<reference evidence="4" key="1">
    <citation type="submission" date="2025-08" db="UniProtKB">
        <authorList>
            <consortium name="RefSeq"/>
        </authorList>
    </citation>
    <scope>IDENTIFICATION</scope>
    <source>
        <tissue evidence="4">Gonad</tissue>
    </source>
</reference>
<dbReference type="OrthoDB" id="10049251at2759"/>
<feature type="compositionally biased region" description="Basic and acidic residues" evidence="1">
    <location>
        <begin position="400"/>
        <end position="414"/>
    </location>
</feature>
<accession>A0A6P4YTY3</accession>
<organism evidence="3 4">
    <name type="scientific">Branchiostoma belcheri</name>
    <name type="common">Amphioxus</name>
    <dbReference type="NCBI Taxonomy" id="7741"/>
    <lineage>
        <taxon>Eukaryota</taxon>
        <taxon>Metazoa</taxon>
        <taxon>Chordata</taxon>
        <taxon>Cephalochordata</taxon>
        <taxon>Leptocardii</taxon>
        <taxon>Amphioxiformes</taxon>
        <taxon>Branchiostomatidae</taxon>
        <taxon>Branchiostoma</taxon>
    </lineage>
</organism>
<gene>
    <name evidence="4" type="primary">LOC109476387</name>
</gene>
<feature type="compositionally biased region" description="Basic and acidic residues" evidence="1">
    <location>
        <begin position="278"/>
        <end position="296"/>
    </location>
</feature>
<feature type="region of interest" description="Disordered" evidence="1">
    <location>
        <begin position="1"/>
        <end position="540"/>
    </location>
</feature>
<feature type="transmembrane region" description="Helical" evidence="2">
    <location>
        <begin position="727"/>
        <end position="753"/>
    </location>
</feature>
<dbReference type="AlphaFoldDB" id="A0A6P4YTY3"/>
<evidence type="ECO:0000256" key="1">
    <source>
        <dbReference type="SAM" id="MobiDB-lite"/>
    </source>
</evidence>
<evidence type="ECO:0000313" key="4">
    <source>
        <dbReference type="RefSeq" id="XP_019632880.1"/>
    </source>
</evidence>
<name>A0A6P4YTY3_BRABE</name>
<dbReference type="GeneID" id="109476387"/>
<feature type="compositionally biased region" description="Basic and acidic residues" evidence="1">
    <location>
        <begin position="141"/>
        <end position="153"/>
    </location>
</feature>
<feature type="region of interest" description="Disordered" evidence="1">
    <location>
        <begin position="765"/>
        <end position="795"/>
    </location>
</feature>
<feature type="transmembrane region" description="Helical" evidence="2">
    <location>
        <begin position="590"/>
        <end position="611"/>
    </location>
</feature>
<keyword evidence="2" id="KW-1133">Transmembrane helix</keyword>
<dbReference type="Proteomes" id="UP000515135">
    <property type="component" value="Unplaced"/>
</dbReference>
<dbReference type="KEGG" id="bbel:109476387"/>
<feature type="compositionally biased region" description="Basic and acidic residues" evidence="1">
    <location>
        <begin position="337"/>
        <end position="358"/>
    </location>
</feature>